<dbReference type="EnsemblMetazoa" id="GPAI018688-RA">
    <property type="protein sequence ID" value="GPAI018688-PA"/>
    <property type="gene ID" value="GPAI018688"/>
</dbReference>
<evidence type="ECO:0000256" key="1">
    <source>
        <dbReference type="SAM" id="MobiDB-lite"/>
    </source>
</evidence>
<reference evidence="3" key="1">
    <citation type="submission" date="2014-03" db="EMBL/GenBank/DDBJ databases">
        <authorList>
            <person name="Aksoy S."/>
            <person name="Warren W."/>
            <person name="Wilson R.K."/>
        </authorList>
    </citation>
    <scope>NUCLEOTIDE SEQUENCE [LARGE SCALE GENOMIC DNA]</scope>
    <source>
        <strain evidence="3">IAEA</strain>
    </source>
</reference>
<feature type="compositionally biased region" description="Acidic residues" evidence="1">
    <location>
        <begin position="89"/>
        <end position="112"/>
    </location>
</feature>
<evidence type="ECO:0000313" key="3">
    <source>
        <dbReference type="Proteomes" id="UP000092445"/>
    </source>
</evidence>
<sequence length="124" mass="13959">MRAKKEILKAPSLSTEILHLADTYVRDGNGDAVLVVTACLTIWMDGGGYCFFSLRSFNNLSLFALKYEHIEPSVLKTQGVRRQCIDDNYGNDDDDDDDYDDDNDDDDDDDDDSMTVLVAFCTLK</sequence>
<proteinExistence type="predicted"/>
<organism evidence="2 3">
    <name type="scientific">Glossina pallidipes</name>
    <name type="common">Tsetse fly</name>
    <dbReference type="NCBI Taxonomy" id="7398"/>
    <lineage>
        <taxon>Eukaryota</taxon>
        <taxon>Metazoa</taxon>
        <taxon>Ecdysozoa</taxon>
        <taxon>Arthropoda</taxon>
        <taxon>Hexapoda</taxon>
        <taxon>Insecta</taxon>
        <taxon>Pterygota</taxon>
        <taxon>Neoptera</taxon>
        <taxon>Endopterygota</taxon>
        <taxon>Diptera</taxon>
        <taxon>Brachycera</taxon>
        <taxon>Muscomorpha</taxon>
        <taxon>Hippoboscoidea</taxon>
        <taxon>Glossinidae</taxon>
        <taxon>Glossina</taxon>
    </lineage>
</organism>
<reference evidence="2" key="2">
    <citation type="submission" date="2020-05" db="UniProtKB">
        <authorList>
            <consortium name="EnsemblMetazoa"/>
        </authorList>
    </citation>
    <scope>IDENTIFICATION</scope>
    <source>
        <strain evidence="2">IAEA</strain>
    </source>
</reference>
<dbReference type="VEuPathDB" id="VectorBase:GPAI018688"/>
<accession>A0A1A9ZLW1</accession>
<dbReference type="Proteomes" id="UP000092445">
    <property type="component" value="Unassembled WGS sequence"/>
</dbReference>
<dbReference type="AlphaFoldDB" id="A0A1A9ZLW1"/>
<feature type="region of interest" description="Disordered" evidence="1">
    <location>
        <begin position="85"/>
        <end position="112"/>
    </location>
</feature>
<protein>
    <submittedName>
        <fullName evidence="2">Uncharacterized protein</fullName>
    </submittedName>
</protein>
<evidence type="ECO:0000313" key="2">
    <source>
        <dbReference type="EnsemblMetazoa" id="GPAI018688-PA"/>
    </source>
</evidence>
<name>A0A1A9ZLW1_GLOPL</name>
<keyword evidence="3" id="KW-1185">Reference proteome</keyword>